<proteinExistence type="predicted"/>
<dbReference type="SUPFAM" id="SSF161187">
    <property type="entry name" value="YfgJ-like"/>
    <property type="match status" value="1"/>
</dbReference>
<dbReference type="EMBL" id="CP071060">
    <property type="protein sequence ID" value="QSI77506.1"/>
    <property type="molecule type" value="Genomic_DNA"/>
</dbReference>
<evidence type="ECO:0000313" key="2">
    <source>
        <dbReference type="Proteomes" id="UP000663570"/>
    </source>
</evidence>
<gene>
    <name evidence="1" type="ORF">JY500_02295</name>
</gene>
<keyword evidence="2" id="KW-1185">Reference proteome</keyword>
<dbReference type="Proteomes" id="UP000663570">
    <property type="component" value="Chromosome"/>
</dbReference>
<dbReference type="InterPro" id="IPR029037">
    <property type="entry name" value="DUF1407/YfgJ-like_sf"/>
</dbReference>
<dbReference type="RefSeq" id="WP_172201283.1">
    <property type="nucleotide sequence ID" value="NZ_CP071060.1"/>
</dbReference>
<evidence type="ECO:0000313" key="1">
    <source>
        <dbReference type="EMBL" id="QSI77506.1"/>
    </source>
</evidence>
<organism evidence="1 2">
    <name type="scientific">Niveibacterium microcysteis</name>
    <dbReference type="NCBI Taxonomy" id="2811415"/>
    <lineage>
        <taxon>Bacteria</taxon>
        <taxon>Pseudomonadati</taxon>
        <taxon>Pseudomonadota</taxon>
        <taxon>Betaproteobacteria</taxon>
        <taxon>Rhodocyclales</taxon>
        <taxon>Rhodocyclaceae</taxon>
        <taxon>Niveibacterium</taxon>
    </lineage>
</organism>
<sequence length="73" mass="8170">MERLCPVHATPLESRGKLWHCEACAADYRVRGECADCGSELEKIAACGASNWWCNRCNELKSKTKVKTDLVRA</sequence>
<protein>
    <submittedName>
        <fullName evidence="1">Zinc ribbon domain-containing protein</fullName>
    </submittedName>
</protein>
<dbReference type="Gene3D" id="2.10.290.10">
    <property type="entry name" value="YfgJ-like"/>
    <property type="match status" value="1"/>
</dbReference>
<accession>A0ABX7M9C5</accession>
<dbReference type="InterPro" id="IPR010807">
    <property type="entry name" value="YfgJ-like"/>
</dbReference>
<name>A0ABX7M9C5_9RHOO</name>
<dbReference type="Pfam" id="PF07191">
    <property type="entry name" value="Zn_ribbon_6"/>
    <property type="match status" value="1"/>
</dbReference>
<reference evidence="1 2" key="1">
    <citation type="submission" date="2021-02" db="EMBL/GenBank/DDBJ databases">
        <title>Niveibacterium changnyeongensis HC41.</title>
        <authorList>
            <person name="Kang M."/>
        </authorList>
    </citation>
    <scope>NUCLEOTIDE SEQUENCE [LARGE SCALE GENOMIC DNA]</scope>
    <source>
        <strain evidence="1 2">HC41</strain>
    </source>
</reference>